<dbReference type="EMBL" id="CABPRJ010000997">
    <property type="protein sequence ID" value="VVC34497.1"/>
    <property type="molecule type" value="Genomic_DNA"/>
</dbReference>
<protein>
    <submittedName>
        <fullName evidence="2">Uncharacterized protein</fullName>
    </submittedName>
</protein>
<evidence type="ECO:0000313" key="2">
    <source>
        <dbReference type="EMBL" id="VVC34497.1"/>
    </source>
</evidence>
<feature type="transmembrane region" description="Helical" evidence="1">
    <location>
        <begin position="20"/>
        <end position="43"/>
    </location>
</feature>
<keyword evidence="1" id="KW-0472">Membrane</keyword>
<dbReference type="AlphaFoldDB" id="A0A5E4MQC0"/>
<sequence>MKSNNKVDIIFTNAIYKMFAAVISLMEGALIKTFFILITLCWLCEERKSVAVGVGNMIVVIRDTWKVMVKDMYTTFKNEDPVVEEPDLVVSSSDQSDDQTSGSMTADFVSPSFPLYHFPFPQGEENIAQELEQVMRNIMQVVDLTIKRVLPVENSLSYLQFIFFDLNLGKEMFEYVDFHILDQLDWWHYRIGDSELEIVGKLYGGLIVQGMRLDFPDFWKPMIRKVLNHLENNDIQFVNFAQSAFNQLKKDLPQEYHI</sequence>
<name>A0A5E4MQC0_9HEMI</name>
<organism evidence="2 3">
    <name type="scientific">Cinara cedri</name>
    <dbReference type="NCBI Taxonomy" id="506608"/>
    <lineage>
        <taxon>Eukaryota</taxon>
        <taxon>Metazoa</taxon>
        <taxon>Ecdysozoa</taxon>
        <taxon>Arthropoda</taxon>
        <taxon>Hexapoda</taxon>
        <taxon>Insecta</taxon>
        <taxon>Pterygota</taxon>
        <taxon>Neoptera</taxon>
        <taxon>Paraneoptera</taxon>
        <taxon>Hemiptera</taxon>
        <taxon>Sternorrhyncha</taxon>
        <taxon>Aphidomorpha</taxon>
        <taxon>Aphidoidea</taxon>
        <taxon>Aphididae</taxon>
        <taxon>Lachninae</taxon>
        <taxon>Cinara</taxon>
    </lineage>
</organism>
<keyword evidence="3" id="KW-1185">Reference proteome</keyword>
<proteinExistence type="predicted"/>
<keyword evidence="1" id="KW-1133">Transmembrane helix</keyword>
<evidence type="ECO:0000313" key="3">
    <source>
        <dbReference type="Proteomes" id="UP000325440"/>
    </source>
</evidence>
<keyword evidence="1" id="KW-0812">Transmembrane</keyword>
<reference evidence="2 3" key="1">
    <citation type="submission" date="2019-08" db="EMBL/GenBank/DDBJ databases">
        <authorList>
            <person name="Alioto T."/>
            <person name="Alioto T."/>
            <person name="Gomez Garrido J."/>
        </authorList>
    </citation>
    <scope>NUCLEOTIDE SEQUENCE [LARGE SCALE GENOMIC DNA]</scope>
</reference>
<dbReference type="Proteomes" id="UP000325440">
    <property type="component" value="Unassembled WGS sequence"/>
</dbReference>
<accession>A0A5E4MQC0</accession>
<evidence type="ECO:0000256" key="1">
    <source>
        <dbReference type="SAM" id="Phobius"/>
    </source>
</evidence>
<gene>
    <name evidence="2" type="ORF">CINCED_3A016483</name>
</gene>